<feature type="compositionally biased region" description="Low complexity" evidence="1">
    <location>
        <begin position="557"/>
        <end position="569"/>
    </location>
</feature>
<dbReference type="SMART" id="SM00292">
    <property type="entry name" value="BRCT"/>
    <property type="match status" value="1"/>
</dbReference>
<dbReference type="Gene3D" id="3.40.50.10190">
    <property type="entry name" value="BRCT domain"/>
    <property type="match status" value="1"/>
</dbReference>
<feature type="compositionally biased region" description="Basic and acidic residues" evidence="1">
    <location>
        <begin position="1276"/>
        <end position="1303"/>
    </location>
</feature>
<feature type="domain" description="BRCT" evidence="2">
    <location>
        <begin position="1607"/>
        <end position="1711"/>
    </location>
</feature>
<evidence type="ECO:0000313" key="5">
    <source>
        <dbReference type="Proteomes" id="UP001497392"/>
    </source>
</evidence>
<dbReference type="InterPro" id="IPR001357">
    <property type="entry name" value="BRCT_dom"/>
</dbReference>
<feature type="region of interest" description="Disordered" evidence="1">
    <location>
        <begin position="1722"/>
        <end position="1868"/>
    </location>
</feature>
<feature type="region of interest" description="Disordered" evidence="1">
    <location>
        <begin position="367"/>
        <end position="416"/>
    </location>
</feature>
<feature type="domain" description="BAH" evidence="3">
    <location>
        <begin position="1883"/>
        <end position="2002"/>
    </location>
</feature>
<proteinExistence type="predicted"/>
<feature type="compositionally biased region" description="Polar residues" evidence="1">
    <location>
        <begin position="1206"/>
        <end position="1220"/>
    </location>
</feature>
<dbReference type="InterPro" id="IPR036420">
    <property type="entry name" value="BRCT_dom_sf"/>
</dbReference>
<evidence type="ECO:0000313" key="4">
    <source>
        <dbReference type="EMBL" id="CAL5225363.1"/>
    </source>
</evidence>
<feature type="compositionally biased region" description="Low complexity" evidence="1">
    <location>
        <begin position="1830"/>
        <end position="1845"/>
    </location>
</feature>
<evidence type="ECO:0000259" key="2">
    <source>
        <dbReference type="PROSITE" id="PS50172"/>
    </source>
</evidence>
<feature type="compositionally biased region" description="Low complexity" evidence="1">
    <location>
        <begin position="1750"/>
        <end position="1765"/>
    </location>
</feature>
<sequence length="2004" mass="211659">MKATANTHSSQPLPEKPAWGEETSGQAAKAAVRKESRSISSTGQGGQRIEEANAAPAEQGRQGASSPIAEKEITPDAGIATLAVSQPSQDNAENRQEEDKSRQHTPEEAAVGAEQSALASPPGKQLSLHLTPTLEPHVQQGPPGSAQPKADPTLERGADRHSHEHSQPVSGSVKAAQLEEAVLPNGAERGTREAAGHTQAEEVAMLQDPGHAAAVSPGPALSPCLMAGDLPETEVQHCPAQLLTPCPAGKSSLTEAQTPSPSLAQPFAPAAPAGVPLNLESGEKMHALQHTPACKQGAYEIQLELGPSARSDPADLHSADPQQAVLQPQGCPARPSTPQEETEGGHAAPICKGPEAYTPAARNIKERCRNSVPRDTAKAATDTQGARHQRTLHHSQAPRAALSFAPSEQVTDMAWPDSEEIERGVREAGGDEEEARGLKLIHKFNNAILMGDPAGGVFIAVDKDDMHAMTKAVGISHDDQSTEAWRRRLLSKRYEHGLLNWELEETAVEADLPDQLLKSPMPGISALVCTAAEVSARQQLLANTGAVNSMPDDHGCAQGAAAEEAGNAAPQVDAEGGLHSAGDAEVPPEPLDQPAGLQEKQATVEACCGTGKDVKVQEEERELEDQPAQHTPEAVIIIGTAAAQCEMHCEMNAPKQLAARSSPDRAADQRQVQGSTQQPEAQAVLTIGLRVSGPDQQPDQQERSLPAQSSEPAPALDQLCPSLNLKFFTQAGVLQLSGAEMPQHRIDWADRSHVSREAVQERPRGNIIGAEAAGEAAGKVVPLGFTETAVEEEGPVATTPAPPAATGQCLALCLQLDATQLEADLVAPEQADATAEEPCITLIPDTMEPCSASKDTPKSEQRSGQAAADQCHVEAQPASAAKQNEEAQAMTEIPAPEAEAGHEDLPGTPPQDPARRARRKRERQEKAAAALRASSSRRRSQALMLSVPAVRRVAGAADRSAQAAEAGQQAAAPDAPLPADMAQPDSMSPAGKFEKQEQRCSAAAAAPALPELGPVEGTKRLCRHKDADAAAAHAAVVTMPASLADSTQQEPASPRPQSPLRDRLAGDAAPSAMPRAESPLPDWLCNDVPVKAPGQSAKASVSPLWLMDSQEAPAMPACKQTSSRQPNVVLGWSANLADPPTSLVGDSAEHEGQKPRSAAAAAAGHVGCKTDAAFGAWRSKSGFMQPPQPPSAALLQNKCTISQHTYQDTFSFPDSQQLSREQPPAAAGDLNMPKRRAGAVESGLQCQLRQQRSCVTSPKGKQRHQTLRTAEPAPSDDGHRGESLKQRCKPRELHTEKDPDMHGHGRPQRSKKIPRKFSDFTQGQGLDAPSDDPANLPSPRRSPRKWSLMQATDMVLEHEGAPELASPAAAPPARMEHRADILSGGYPPEQAEQDVAPAADAGGARAVKLGCSKCRMSRKGCSVCRVKAGLGPLSKIHPSPRRPAQKRKASPAEDVVSPAIELPDQPAARAWPEAAAASPGIASRHAKKRSLASLQLNAGPAKAPRSSGALAGRRLLLSGFEATKERRALVRQIAEHGGTALLGIPQSPEEESADAVIAKKWDDKHMECLLSRVTGIPVLKPSFLDRCMKAGKWQTAGKADAWKLPTEGHRVFDGLRIFLNGDAAVLGPLRRLLPYAGATTVDSIEEQVDVRPAKRVCLEKHRGSTSQAGCDIVIVSHSEPLHKQRDLQSLLRQARCLGLPVRSMDWALDALWSGAIPESPAGPSLVPHPAPAPRGAPPCPHAPEQPQDMAHAGAKALAGDQAQAAEGPKETIHELIEDSQSLGGACDASPSSPGIDSARPLPGPAAEQEANSPPPRQCPAKGLQRDEAARPAAAAPAQGDQAPDAPSVPSLSWHGAPKEPPAGLGLPVTSTRQYYNGFTKDGRVMTVGECVELCMMPGDEAPRVARLQALWSQAAMDGCERMFAQCCYFYRPSETTLPSRNLENELFTSTHIEERLPLQRVSAPCTVDMPTGSKRGVQAAGTAHYVCTYLYDHRKDVLGNITGA</sequence>
<feature type="compositionally biased region" description="Polar residues" evidence="1">
    <location>
        <begin position="1"/>
        <end position="12"/>
    </location>
</feature>
<feature type="compositionally biased region" description="Polar residues" evidence="1">
    <location>
        <begin position="670"/>
        <end position="680"/>
    </location>
</feature>
<feature type="compositionally biased region" description="Pro residues" evidence="1">
    <location>
        <begin position="1726"/>
        <end position="1743"/>
    </location>
</feature>
<feature type="region of interest" description="Disordered" evidence="1">
    <location>
        <begin position="308"/>
        <end position="354"/>
    </location>
</feature>
<name>A0ABP1FZU3_9CHLO</name>
<feature type="compositionally biased region" description="Polar residues" evidence="1">
    <location>
        <begin position="1244"/>
        <end position="1256"/>
    </location>
</feature>
<feature type="region of interest" description="Disordered" evidence="1">
    <location>
        <begin position="844"/>
        <end position="1014"/>
    </location>
</feature>
<dbReference type="SUPFAM" id="SSF52113">
    <property type="entry name" value="BRCT domain"/>
    <property type="match status" value="1"/>
</dbReference>
<feature type="region of interest" description="Disordered" evidence="1">
    <location>
        <begin position="1206"/>
        <end position="1350"/>
    </location>
</feature>
<feature type="compositionally biased region" description="Basic residues" evidence="1">
    <location>
        <begin position="1304"/>
        <end position="1315"/>
    </location>
</feature>
<gene>
    <name evidence="4" type="primary">g8166</name>
    <name evidence="4" type="ORF">VP750_LOCUS7022</name>
</gene>
<dbReference type="Gene3D" id="2.30.30.490">
    <property type="match status" value="1"/>
</dbReference>
<feature type="compositionally biased region" description="Basic residues" evidence="1">
    <location>
        <begin position="1438"/>
        <end position="1449"/>
    </location>
</feature>
<evidence type="ECO:0000256" key="1">
    <source>
        <dbReference type="SAM" id="MobiDB-lite"/>
    </source>
</evidence>
<comment type="caution">
    <text evidence="4">The sequence shown here is derived from an EMBL/GenBank/DDBJ whole genome shotgun (WGS) entry which is preliminary data.</text>
</comment>
<evidence type="ECO:0000259" key="3">
    <source>
        <dbReference type="PROSITE" id="PS51038"/>
    </source>
</evidence>
<feature type="compositionally biased region" description="Basic and acidic residues" evidence="1">
    <location>
        <begin position="92"/>
        <end position="107"/>
    </location>
</feature>
<feature type="region of interest" description="Disordered" evidence="1">
    <location>
        <begin position="656"/>
        <end position="716"/>
    </location>
</feature>
<feature type="region of interest" description="Disordered" evidence="1">
    <location>
        <begin position="1040"/>
        <end position="1080"/>
    </location>
</feature>
<dbReference type="PROSITE" id="PS51038">
    <property type="entry name" value="BAH"/>
    <property type="match status" value="1"/>
</dbReference>
<feature type="domain" description="BRCT" evidence="2">
    <location>
        <begin position="1505"/>
        <end position="1592"/>
    </location>
</feature>
<feature type="region of interest" description="Disordered" evidence="1">
    <location>
        <begin position="555"/>
        <end position="601"/>
    </location>
</feature>
<feature type="compositionally biased region" description="Low complexity" evidence="1">
    <location>
        <begin position="961"/>
        <end position="985"/>
    </location>
</feature>
<feature type="compositionally biased region" description="Basic and acidic residues" evidence="1">
    <location>
        <begin position="1767"/>
        <end position="1776"/>
    </location>
</feature>
<dbReference type="PROSITE" id="PS50172">
    <property type="entry name" value="BRCT"/>
    <property type="match status" value="2"/>
</dbReference>
<keyword evidence="5" id="KW-1185">Reference proteome</keyword>
<protein>
    <submittedName>
        <fullName evidence="4">G8166 protein</fullName>
    </submittedName>
</protein>
<feature type="region of interest" description="Disordered" evidence="1">
    <location>
        <begin position="1432"/>
        <end position="1456"/>
    </location>
</feature>
<dbReference type="InterPro" id="IPR001025">
    <property type="entry name" value="BAH_dom"/>
</dbReference>
<organism evidence="4 5">
    <name type="scientific">Coccomyxa viridis</name>
    <dbReference type="NCBI Taxonomy" id="1274662"/>
    <lineage>
        <taxon>Eukaryota</taxon>
        <taxon>Viridiplantae</taxon>
        <taxon>Chlorophyta</taxon>
        <taxon>core chlorophytes</taxon>
        <taxon>Trebouxiophyceae</taxon>
        <taxon>Trebouxiophyceae incertae sedis</taxon>
        <taxon>Coccomyxaceae</taxon>
        <taxon>Coccomyxa</taxon>
    </lineage>
</organism>
<feature type="compositionally biased region" description="Basic and acidic residues" evidence="1">
    <location>
        <begin position="152"/>
        <end position="166"/>
    </location>
</feature>
<dbReference type="Proteomes" id="UP001497392">
    <property type="component" value="Unassembled WGS sequence"/>
</dbReference>
<dbReference type="Pfam" id="PF01426">
    <property type="entry name" value="BAH"/>
    <property type="match status" value="1"/>
</dbReference>
<feature type="region of interest" description="Disordered" evidence="1">
    <location>
        <begin position="1"/>
        <end position="197"/>
    </location>
</feature>
<reference evidence="4 5" key="1">
    <citation type="submission" date="2024-06" db="EMBL/GenBank/DDBJ databases">
        <authorList>
            <person name="Kraege A."/>
            <person name="Thomma B."/>
        </authorList>
    </citation>
    <scope>NUCLEOTIDE SEQUENCE [LARGE SCALE GENOMIC DNA]</scope>
</reference>
<dbReference type="InterPro" id="IPR043151">
    <property type="entry name" value="BAH_sf"/>
</dbReference>
<dbReference type="EMBL" id="CAXHTA020000012">
    <property type="protein sequence ID" value="CAL5225363.1"/>
    <property type="molecule type" value="Genomic_DNA"/>
</dbReference>
<accession>A0ABP1FZU3</accession>